<dbReference type="EMBL" id="JBHTIH010000007">
    <property type="protein sequence ID" value="MFD0740199.1"/>
    <property type="molecule type" value="Genomic_DNA"/>
</dbReference>
<feature type="signal peptide" evidence="1">
    <location>
        <begin position="1"/>
        <end position="24"/>
    </location>
</feature>
<keyword evidence="3" id="KW-0378">Hydrolase</keyword>
<keyword evidence="1" id="KW-0732">Signal</keyword>
<dbReference type="RefSeq" id="WP_386813302.1">
    <property type="nucleotide sequence ID" value="NZ_JBHTIH010000007.1"/>
</dbReference>
<dbReference type="InterPro" id="IPR001466">
    <property type="entry name" value="Beta-lactam-related"/>
</dbReference>
<protein>
    <submittedName>
        <fullName evidence="3">Serine hydrolase domain-containing protein</fullName>
        <ecNumber evidence="3">3.-.-.-</ecNumber>
    </submittedName>
</protein>
<keyword evidence="4" id="KW-1185">Reference proteome</keyword>
<dbReference type="Pfam" id="PF00144">
    <property type="entry name" value="Beta-lactamase"/>
    <property type="match status" value="1"/>
</dbReference>
<dbReference type="PANTHER" id="PTHR43283">
    <property type="entry name" value="BETA-LACTAMASE-RELATED"/>
    <property type="match status" value="1"/>
</dbReference>
<name>A0ABW2YP55_9GAMM</name>
<organism evidence="3 4">
    <name type="scientific">Lysobacter koreensis</name>
    <dbReference type="NCBI Taxonomy" id="266122"/>
    <lineage>
        <taxon>Bacteria</taxon>
        <taxon>Pseudomonadati</taxon>
        <taxon>Pseudomonadota</taxon>
        <taxon>Gammaproteobacteria</taxon>
        <taxon>Lysobacterales</taxon>
        <taxon>Lysobacteraceae</taxon>
        <taxon>Lysobacter</taxon>
    </lineage>
</organism>
<dbReference type="InterPro" id="IPR050789">
    <property type="entry name" value="Diverse_Enzym_Activities"/>
</dbReference>
<evidence type="ECO:0000313" key="3">
    <source>
        <dbReference type="EMBL" id="MFD0740199.1"/>
    </source>
</evidence>
<feature type="domain" description="Beta-lactamase-related" evidence="2">
    <location>
        <begin position="44"/>
        <end position="388"/>
    </location>
</feature>
<evidence type="ECO:0000313" key="4">
    <source>
        <dbReference type="Proteomes" id="UP001597090"/>
    </source>
</evidence>
<sequence length="422" mass="44426">MTSRRARILAATVALLLGAANARATEPTATVRVAFDRRGITTIEARGLADISAGRAVGADDPVRVASISKLVTAIGVMRLVEQGRLHLDADVSTLLGWSLRHPAHPRQPITLRLLLSHRSGLTDAAGYYAIPLDGELRTILDDPRAWDAAHAPGTHFRYANLNLPLVAAVMERATGERFDRLMDALVLRPLGIASCFNWDSCDASVAARAVVLYDASGAPLRDDHRGRKPACAVNLSRTGDCDLSRWRAGANGALFSPQGGLRISALGLAALGRLLLGEGEVDGLRLLTPASVQAMTAPHWRYLPGNGITAEDDASASGRGFFCRYGLAVQTLATRAAGCRDDLFGDGVARIGHAGAAYGLLSGLWIDRASGTGVAYFATGVPDAAPGRHSAFTAIEETLARPPVSVALPAGSIRADATRPR</sequence>
<accession>A0ABW2YP55</accession>
<feature type="chain" id="PRO_5046793319" evidence="1">
    <location>
        <begin position="25"/>
        <end position="422"/>
    </location>
</feature>
<dbReference type="PANTHER" id="PTHR43283:SF3">
    <property type="entry name" value="BETA-LACTAMASE FAMILY PROTEIN (AFU_ORTHOLOGUE AFUA_5G07500)"/>
    <property type="match status" value="1"/>
</dbReference>
<reference evidence="4" key="1">
    <citation type="journal article" date="2019" name="Int. J. Syst. Evol. Microbiol.">
        <title>The Global Catalogue of Microorganisms (GCM) 10K type strain sequencing project: providing services to taxonomists for standard genome sequencing and annotation.</title>
        <authorList>
            <consortium name="The Broad Institute Genomics Platform"/>
            <consortium name="The Broad Institute Genome Sequencing Center for Infectious Disease"/>
            <person name="Wu L."/>
            <person name="Ma J."/>
        </authorList>
    </citation>
    <scope>NUCLEOTIDE SEQUENCE [LARGE SCALE GENOMIC DNA]</scope>
    <source>
        <strain evidence="4">CCUG 55491</strain>
    </source>
</reference>
<comment type="caution">
    <text evidence="3">The sequence shown here is derived from an EMBL/GenBank/DDBJ whole genome shotgun (WGS) entry which is preliminary data.</text>
</comment>
<gene>
    <name evidence="3" type="ORF">ACFQZQ_13020</name>
</gene>
<evidence type="ECO:0000259" key="2">
    <source>
        <dbReference type="Pfam" id="PF00144"/>
    </source>
</evidence>
<proteinExistence type="predicted"/>
<evidence type="ECO:0000256" key="1">
    <source>
        <dbReference type="SAM" id="SignalP"/>
    </source>
</evidence>
<dbReference type="Gene3D" id="3.40.710.10">
    <property type="entry name" value="DD-peptidase/beta-lactamase superfamily"/>
    <property type="match status" value="1"/>
</dbReference>
<dbReference type="EC" id="3.-.-.-" evidence="3"/>
<dbReference type="SUPFAM" id="SSF56601">
    <property type="entry name" value="beta-lactamase/transpeptidase-like"/>
    <property type="match status" value="1"/>
</dbReference>
<dbReference type="InterPro" id="IPR012338">
    <property type="entry name" value="Beta-lactam/transpept-like"/>
</dbReference>
<dbReference type="GO" id="GO:0016787">
    <property type="term" value="F:hydrolase activity"/>
    <property type="evidence" value="ECO:0007669"/>
    <property type="project" value="UniProtKB-KW"/>
</dbReference>
<dbReference type="Proteomes" id="UP001597090">
    <property type="component" value="Unassembled WGS sequence"/>
</dbReference>